<dbReference type="NCBIfam" id="TIGR00035">
    <property type="entry name" value="asp_race"/>
    <property type="match status" value="1"/>
</dbReference>
<dbReference type="PANTHER" id="PTHR21198:SF7">
    <property type="entry name" value="ASPARTATE-GLUTAMATE RACEMASE FAMILY"/>
    <property type="match status" value="1"/>
</dbReference>
<dbReference type="PANTHER" id="PTHR21198">
    <property type="entry name" value="GLUTAMATE RACEMASE"/>
    <property type="match status" value="1"/>
</dbReference>
<dbReference type="RefSeq" id="WP_377773903.1">
    <property type="nucleotide sequence ID" value="NZ_JBHUHO010000033.1"/>
</dbReference>
<comment type="similarity">
    <text evidence="1">Belongs to the aspartate/glutamate racemases family.</text>
</comment>
<evidence type="ECO:0000256" key="2">
    <source>
        <dbReference type="ARBA" id="ARBA00023235"/>
    </source>
</evidence>
<dbReference type="EMBL" id="JBHUHO010000033">
    <property type="protein sequence ID" value="MFD2117093.1"/>
    <property type="molecule type" value="Genomic_DNA"/>
</dbReference>
<dbReference type="InterPro" id="IPR018187">
    <property type="entry name" value="Asp/Glu_racemase_AS_1"/>
</dbReference>
<keyword evidence="2" id="KW-0413">Isomerase</keyword>
<dbReference type="Gene3D" id="3.40.50.1860">
    <property type="match status" value="2"/>
</dbReference>
<protein>
    <submittedName>
        <fullName evidence="3">Aspartate/glutamate racemase family protein</fullName>
    </submittedName>
</protein>
<reference evidence="4" key="1">
    <citation type="journal article" date="2019" name="Int. J. Syst. Evol. Microbiol.">
        <title>The Global Catalogue of Microorganisms (GCM) 10K type strain sequencing project: providing services to taxonomists for standard genome sequencing and annotation.</title>
        <authorList>
            <consortium name="The Broad Institute Genomics Platform"/>
            <consortium name="The Broad Institute Genome Sequencing Center for Infectious Disease"/>
            <person name="Wu L."/>
            <person name="Ma J."/>
        </authorList>
    </citation>
    <scope>NUCLEOTIDE SEQUENCE [LARGE SCALE GENOMIC DNA]</scope>
    <source>
        <strain evidence="4">GH52</strain>
    </source>
</reference>
<dbReference type="InterPro" id="IPR001920">
    <property type="entry name" value="Asp/Glu_race"/>
</dbReference>
<dbReference type="Proteomes" id="UP001597362">
    <property type="component" value="Unassembled WGS sequence"/>
</dbReference>
<dbReference type="InterPro" id="IPR004380">
    <property type="entry name" value="Asp_race"/>
</dbReference>
<comment type="caution">
    <text evidence="3">The sequence shown here is derived from an EMBL/GenBank/DDBJ whole genome shotgun (WGS) entry which is preliminary data.</text>
</comment>
<evidence type="ECO:0000313" key="4">
    <source>
        <dbReference type="Proteomes" id="UP001597362"/>
    </source>
</evidence>
<dbReference type="InterPro" id="IPR015942">
    <property type="entry name" value="Asp/Glu/hydantoin_racemase"/>
</dbReference>
<sequence>MEQKILGVIGGMGPKATAVFFDTIIERTAASRDQDHINMVILNHATIPDRTQVIAQGQADQFLTTIARDFALLEQAGAANIAIPCNTSHYFYEHMQAMTSVPIINMIDETWKVVFERFGAGCRAAVLATTGTISTKVYAKGIAQYPMQLVEPPANLQQEVMDIIYTDVKANNNCDPERLQRLIDQMIEQYECDCVILACTELSCIALDSVYKNCTVDAMQTLVDRAIILSGKQVNQQL</sequence>
<gene>
    <name evidence="3" type="ORF">ACFSJH_15285</name>
</gene>
<dbReference type="Pfam" id="PF01177">
    <property type="entry name" value="Asp_Glu_race"/>
    <property type="match status" value="1"/>
</dbReference>
<keyword evidence="4" id="KW-1185">Reference proteome</keyword>
<proteinExistence type="inferred from homology"/>
<organism evidence="3 4">
    <name type="scientific">Paenibacillus yanchengensis</name>
    <dbReference type="NCBI Taxonomy" id="2035833"/>
    <lineage>
        <taxon>Bacteria</taxon>
        <taxon>Bacillati</taxon>
        <taxon>Bacillota</taxon>
        <taxon>Bacilli</taxon>
        <taxon>Bacillales</taxon>
        <taxon>Paenibacillaceae</taxon>
        <taxon>Paenibacillus</taxon>
    </lineage>
</organism>
<dbReference type="PROSITE" id="PS00923">
    <property type="entry name" value="ASP_GLU_RACEMASE_1"/>
    <property type="match status" value="1"/>
</dbReference>
<name>A0ABW4YN74_9BACL</name>
<accession>A0ABW4YN74</accession>
<dbReference type="SUPFAM" id="SSF53681">
    <property type="entry name" value="Aspartate/glutamate racemase"/>
    <property type="match status" value="2"/>
</dbReference>
<evidence type="ECO:0000256" key="1">
    <source>
        <dbReference type="ARBA" id="ARBA00007847"/>
    </source>
</evidence>
<evidence type="ECO:0000313" key="3">
    <source>
        <dbReference type="EMBL" id="MFD2117093.1"/>
    </source>
</evidence>